<evidence type="ECO:0000313" key="1">
    <source>
        <dbReference type="EMBL" id="PZO75194.1"/>
    </source>
</evidence>
<name>A0A2W4YZL9_9SPHN</name>
<organism evidence="1 2">
    <name type="scientific">Sphingomonas hengshuiensis</name>
    <dbReference type="NCBI Taxonomy" id="1609977"/>
    <lineage>
        <taxon>Bacteria</taxon>
        <taxon>Pseudomonadati</taxon>
        <taxon>Pseudomonadota</taxon>
        <taxon>Alphaproteobacteria</taxon>
        <taxon>Sphingomonadales</taxon>
        <taxon>Sphingomonadaceae</taxon>
        <taxon>Sphingomonas</taxon>
    </lineage>
</organism>
<dbReference type="EMBL" id="QFNF01000034">
    <property type="protein sequence ID" value="PZO75194.1"/>
    <property type="molecule type" value="Genomic_DNA"/>
</dbReference>
<dbReference type="Proteomes" id="UP000248614">
    <property type="component" value="Unassembled WGS sequence"/>
</dbReference>
<comment type="caution">
    <text evidence="1">The sequence shown here is derived from an EMBL/GenBank/DDBJ whole genome shotgun (WGS) entry which is preliminary data.</text>
</comment>
<sequence>MAPLVYVMAILGCGDDGAACTRERVAPMRYQSVAACQAAMPAILARNTDLSYPVISASCERGGQFVVENATRAAPRQG</sequence>
<protein>
    <submittedName>
        <fullName evidence="1">Uncharacterized protein</fullName>
    </submittedName>
</protein>
<reference evidence="1 2" key="1">
    <citation type="submission" date="2017-08" db="EMBL/GenBank/DDBJ databases">
        <title>Infants hospitalized years apart are colonized by the same room-sourced microbial strains.</title>
        <authorList>
            <person name="Brooks B."/>
            <person name="Olm M.R."/>
            <person name="Firek B.A."/>
            <person name="Baker R."/>
            <person name="Thomas B.C."/>
            <person name="Morowitz M.J."/>
            <person name="Banfield J.F."/>
        </authorList>
    </citation>
    <scope>NUCLEOTIDE SEQUENCE [LARGE SCALE GENOMIC DNA]</scope>
    <source>
        <strain evidence="1">S2_018_000_R3_110</strain>
    </source>
</reference>
<dbReference type="AlphaFoldDB" id="A0A2W4YZL9"/>
<evidence type="ECO:0000313" key="2">
    <source>
        <dbReference type="Proteomes" id="UP000248614"/>
    </source>
</evidence>
<gene>
    <name evidence="1" type="ORF">DI632_12170</name>
</gene>
<accession>A0A2W4YZL9</accession>
<proteinExistence type="predicted"/>